<accession>A0A5P6PBC5</accession>
<dbReference type="PANTHER" id="PTHR43300:SF7">
    <property type="entry name" value="UDP-N-ACETYLBACILLOSAMINE N-ACETYLTRANSFERASE"/>
    <property type="match status" value="1"/>
</dbReference>
<dbReference type="InterPro" id="IPR011004">
    <property type="entry name" value="Trimer_LpxA-like_sf"/>
</dbReference>
<dbReference type="OrthoDB" id="9815592at2"/>
<dbReference type="InterPro" id="IPR001451">
    <property type="entry name" value="Hexapep"/>
</dbReference>
<gene>
    <name evidence="2" type="ORF">F8237_26410</name>
</gene>
<dbReference type="GO" id="GO:0016740">
    <property type="term" value="F:transferase activity"/>
    <property type="evidence" value="ECO:0007669"/>
    <property type="project" value="UniProtKB-KW"/>
</dbReference>
<dbReference type="InterPro" id="IPR050179">
    <property type="entry name" value="Trans_hexapeptide_repeat"/>
</dbReference>
<name>A0A5P6PBC5_9BRAD</name>
<dbReference type="SUPFAM" id="SSF51161">
    <property type="entry name" value="Trimeric LpxA-like enzymes"/>
    <property type="match status" value="1"/>
</dbReference>
<dbReference type="PANTHER" id="PTHR43300">
    <property type="entry name" value="ACETYLTRANSFERASE"/>
    <property type="match status" value="1"/>
</dbReference>
<protein>
    <submittedName>
        <fullName evidence="2">N-acetyltransferase</fullName>
    </submittedName>
</protein>
<dbReference type="Gene3D" id="2.160.10.10">
    <property type="entry name" value="Hexapeptide repeat proteins"/>
    <property type="match status" value="1"/>
</dbReference>
<keyword evidence="2" id="KW-0808">Transferase</keyword>
<dbReference type="EMBL" id="CP044543">
    <property type="protein sequence ID" value="QFI75621.1"/>
    <property type="molecule type" value="Genomic_DNA"/>
</dbReference>
<dbReference type="CDD" id="cd03358">
    <property type="entry name" value="LbH_WxcM_N_like"/>
    <property type="match status" value="1"/>
</dbReference>
<dbReference type="RefSeq" id="WP_151649167.1">
    <property type="nucleotide sequence ID" value="NZ_CP044543.1"/>
</dbReference>
<dbReference type="Proteomes" id="UP000325641">
    <property type="component" value="Chromosome"/>
</dbReference>
<reference evidence="3" key="1">
    <citation type="submission" date="2019-10" db="EMBL/GenBank/DDBJ databases">
        <title>Complete Genome Sequence of Bradyrhizobium betae type strain PL7HG1T.</title>
        <authorList>
            <person name="Bromfield E.S.P."/>
            <person name="Cloutier S."/>
        </authorList>
    </citation>
    <scope>NUCLEOTIDE SEQUENCE [LARGE SCALE GENOMIC DNA]</scope>
    <source>
        <strain evidence="3">PL7HG1</strain>
    </source>
</reference>
<dbReference type="AlphaFoldDB" id="A0A5P6PBC5"/>
<evidence type="ECO:0000313" key="3">
    <source>
        <dbReference type="Proteomes" id="UP000325641"/>
    </source>
</evidence>
<evidence type="ECO:0000256" key="1">
    <source>
        <dbReference type="ARBA" id="ARBA00007274"/>
    </source>
</evidence>
<dbReference type="Pfam" id="PF14602">
    <property type="entry name" value="Hexapep_2"/>
    <property type="match status" value="2"/>
</dbReference>
<comment type="similarity">
    <text evidence="1">Belongs to the transferase hexapeptide repeat family.</text>
</comment>
<proteinExistence type="inferred from homology"/>
<sequence length="156" mass="16673">MNGTPQVQQVAVRDVRFGERVKLVEPCNLYGCEIADDCFVGPFTEIQNGATVGARTRVQSHAFICELVSIGEDCFVGHGVMFINDTFSTGGPARGRRELWRATKIGNRVSIGSNATIMPVSIADDVVIGAGSVVTKDITEPGSYAGNPARRLKGKT</sequence>
<evidence type="ECO:0000313" key="2">
    <source>
        <dbReference type="EMBL" id="QFI75621.1"/>
    </source>
</evidence>
<dbReference type="KEGG" id="bbet:F8237_26410"/>
<organism evidence="2 3">
    <name type="scientific">Bradyrhizobium betae</name>
    <dbReference type="NCBI Taxonomy" id="244734"/>
    <lineage>
        <taxon>Bacteria</taxon>
        <taxon>Pseudomonadati</taxon>
        <taxon>Pseudomonadota</taxon>
        <taxon>Alphaproteobacteria</taxon>
        <taxon>Hyphomicrobiales</taxon>
        <taxon>Nitrobacteraceae</taxon>
        <taxon>Bradyrhizobium</taxon>
    </lineage>
</organism>